<sequence>MKPRNRFGLHDNDRRLLDKIVLSRLNSQSTAVSPPASHAYDEVARGGWTDFQNLPGYHELALQRSMAAVVGLDNPFFHLHETAAGATTLIGGRQFINFSSYDYLGLNQHPEVRAAAHAAIDAFGVSASASRVVAGERPGHRALERALAKHYSQDDCIAFVSGHATNVSTISAILGPKDLIVHDSLAHNSILAGAALSRAERRSFPHNDCDALDAILISLRGQFERVLIVVEGLYSMDGDVPDLPRLVEIKRRHDAWLMVDDAHGLGVLGSSGYGLFEHFGTDPRDVDIWMGTLSKTLAGCGGFIAGATALVEYLKCMSGGFVYSVGLSPPLAAAAATALAILHREPERVERLRRLSRMFLDAAKSQGLNTGTSAGHAIIPIIVGNSVRAVALSQKLFQQGVNAQPIIHPAVPERSARLRFFLTAEHSAGQISDAVSAIGRAMKEIGESASTSPIPGLAMGGQE</sequence>
<dbReference type="Pfam" id="PF00155">
    <property type="entry name" value="Aminotran_1_2"/>
    <property type="match status" value="1"/>
</dbReference>
<dbReference type="InterPro" id="IPR015422">
    <property type="entry name" value="PyrdxlP-dep_Trfase_small"/>
</dbReference>
<keyword evidence="5" id="KW-1185">Reference proteome</keyword>
<evidence type="ECO:0000313" key="4">
    <source>
        <dbReference type="EMBL" id="WOJ90542.1"/>
    </source>
</evidence>
<reference evidence="4 5" key="1">
    <citation type="submission" date="2023-10" db="EMBL/GenBank/DDBJ databases">
        <title>Novel methanotroph of the genus Methylocapsa from a subarctic wetland.</title>
        <authorList>
            <person name="Belova S.E."/>
            <person name="Oshkin I.Y."/>
            <person name="Miroshnikov K."/>
            <person name="Dedysh S.N."/>
        </authorList>
    </citation>
    <scope>NUCLEOTIDE SEQUENCE [LARGE SCALE GENOMIC DNA]</scope>
    <source>
        <strain evidence="4 5">RX1</strain>
    </source>
</reference>
<comment type="cofactor">
    <cofactor evidence="1">
        <name>pyridoxal 5'-phosphate</name>
        <dbReference type="ChEBI" id="CHEBI:597326"/>
    </cofactor>
</comment>
<evidence type="ECO:0000256" key="1">
    <source>
        <dbReference type="ARBA" id="ARBA00001933"/>
    </source>
</evidence>
<dbReference type="InterPro" id="IPR004839">
    <property type="entry name" value="Aminotransferase_I/II_large"/>
</dbReference>
<dbReference type="GO" id="GO:0008483">
    <property type="term" value="F:transaminase activity"/>
    <property type="evidence" value="ECO:0007669"/>
    <property type="project" value="UniProtKB-KW"/>
</dbReference>
<dbReference type="Gene3D" id="3.40.640.10">
    <property type="entry name" value="Type I PLP-dependent aspartate aminotransferase-like (Major domain)"/>
    <property type="match status" value="1"/>
</dbReference>
<feature type="domain" description="Aminotransferase class I/classII large" evidence="3">
    <location>
        <begin position="94"/>
        <end position="438"/>
    </location>
</feature>
<gene>
    <name evidence="4" type="ORF">RZS28_04395</name>
</gene>
<evidence type="ECO:0000259" key="3">
    <source>
        <dbReference type="Pfam" id="PF00155"/>
    </source>
</evidence>
<evidence type="ECO:0000313" key="5">
    <source>
        <dbReference type="Proteomes" id="UP001626536"/>
    </source>
</evidence>
<dbReference type="RefSeq" id="WP_407340081.1">
    <property type="nucleotide sequence ID" value="NZ_CP136862.1"/>
</dbReference>
<proteinExistence type="predicted"/>
<protein>
    <submittedName>
        <fullName evidence="4">Aminotransferase class I/II-fold pyridoxal phosphate-dependent enzyme</fullName>
    </submittedName>
</protein>
<name>A0ABZ0HUS5_9HYPH</name>
<dbReference type="InterPro" id="IPR050087">
    <property type="entry name" value="AON_synthase_class-II"/>
</dbReference>
<dbReference type="PANTHER" id="PTHR13693:SF3">
    <property type="entry name" value="LD36009P"/>
    <property type="match status" value="1"/>
</dbReference>
<evidence type="ECO:0000256" key="2">
    <source>
        <dbReference type="ARBA" id="ARBA00022679"/>
    </source>
</evidence>
<dbReference type="EMBL" id="CP136862">
    <property type="protein sequence ID" value="WOJ90542.1"/>
    <property type="molecule type" value="Genomic_DNA"/>
</dbReference>
<organism evidence="4 5">
    <name type="scientific">Methylocapsa polymorpha</name>
    <dbReference type="NCBI Taxonomy" id="3080828"/>
    <lineage>
        <taxon>Bacteria</taxon>
        <taxon>Pseudomonadati</taxon>
        <taxon>Pseudomonadota</taxon>
        <taxon>Alphaproteobacteria</taxon>
        <taxon>Hyphomicrobiales</taxon>
        <taxon>Beijerinckiaceae</taxon>
        <taxon>Methylocapsa</taxon>
    </lineage>
</organism>
<accession>A0ABZ0HUS5</accession>
<keyword evidence="4" id="KW-0032">Aminotransferase</keyword>
<dbReference type="Gene3D" id="3.90.1150.10">
    <property type="entry name" value="Aspartate Aminotransferase, domain 1"/>
    <property type="match status" value="1"/>
</dbReference>
<keyword evidence="2" id="KW-0808">Transferase</keyword>
<dbReference type="InterPro" id="IPR015421">
    <property type="entry name" value="PyrdxlP-dep_Trfase_major"/>
</dbReference>
<dbReference type="Proteomes" id="UP001626536">
    <property type="component" value="Chromosome"/>
</dbReference>
<dbReference type="InterPro" id="IPR015424">
    <property type="entry name" value="PyrdxlP-dep_Trfase"/>
</dbReference>
<dbReference type="CDD" id="cd06454">
    <property type="entry name" value="KBL_like"/>
    <property type="match status" value="1"/>
</dbReference>
<dbReference type="SUPFAM" id="SSF53383">
    <property type="entry name" value="PLP-dependent transferases"/>
    <property type="match status" value="1"/>
</dbReference>
<dbReference type="PANTHER" id="PTHR13693">
    <property type="entry name" value="CLASS II AMINOTRANSFERASE/8-AMINO-7-OXONONANOATE SYNTHASE"/>
    <property type="match status" value="1"/>
</dbReference>